<evidence type="ECO:0000313" key="1">
    <source>
        <dbReference type="EMBL" id="JAD49181.1"/>
    </source>
</evidence>
<protein>
    <submittedName>
        <fullName evidence="1">Uncharacterized protein</fullName>
    </submittedName>
</protein>
<dbReference type="EMBL" id="GBRH01248714">
    <property type="protein sequence ID" value="JAD49181.1"/>
    <property type="molecule type" value="Transcribed_RNA"/>
</dbReference>
<reference evidence="1" key="1">
    <citation type="submission" date="2014-09" db="EMBL/GenBank/DDBJ databases">
        <authorList>
            <person name="Magalhaes I.L.F."/>
            <person name="Oliveira U."/>
            <person name="Santos F.R."/>
            <person name="Vidigal T.H.D.A."/>
            <person name="Brescovit A.D."/>
            <person name="Santos A.J."/>
        </authorList>
    </citation>
    <scope>NUCLEOTIDE SEQUENCE</scope>
    <source>
        <tissue evidence="1">Shoot tissue taken approximately 20 cm above the soil surface</tissue>
    </source>
</reference>
<proteinExistence type="predicted"/>
<sequence>MVGGASICFCTANGLAELMHFDVPWTAY</sequence>
<reference evidence="1" key="2">
    <citation type="journal article" date="2015" name="Data Brief">
        <title>Shoot transcriptome of the giant reed, Arundo donax.</title>
        <authorList>
            <person name="Barrero R.A."/>
            <person name="Guerrero F.D."/>
            <person name="Moolhuijzen P."/>
            <person name="Goolsby J.A."/>
            <person name="Tidwell J."/>
            <person name="Bellgard S.E."/>
            <person name="Bellgard M.I."/>
        </authorList>
    </citation>
    <scope>NUCLEOTIDE SEQUENCE</scope>
    <source>
        <tissue evidence="1">Shoot tissue taken approximately 20 cm above the soil surface</tissue>
    </source>
</reference>
<dbReference type="AlphaFoldDB" id="A0A0A9ADJ4"/>
<name>A0A0A9ADJ4_ARUDO</name>
<accession>A0A0A9ADJ4</accession>
<organism evidence="1">
    <name type="scientific">Arundo donax</name>
    <name type="common">Giant reed</name>
    <name type="synonym">Donax arundinaceus</name>
    <dbReference type="NCBI Taxonomy" id="35708"/>
    <lineage>
        <taxon>Eukaryota</taxon>
        <taxon>Viridiplantae</taxon>
        <taxon>Streptophyta</taxon>
        <taxon>Embryophyta</taxon>
        <taxon>Tracheophyta</taxon>
        <taxon>Spermatophyta</taxon>
        <taxon>Magnoliopsida</taxon>
        <taxon>Liliopsida</taxon>
        <taxon>Poales</taxon>
        <taxon>Poaceae</taxon>
        <taxon>PACMAD clade</taxon>
        <taxon>Arundinoideae</taxon>
        <taxon>Arundineae</taxon>
        <taxon>Arundo</taxon>
    </lineage>
</organism>